<organism evidence="2 3">
    <name type="scientific">Zooshikella ganghwensis</name>
    <dbReference type="NCBI Taxonomy" id="202772"/>
    <lineage>
        <taxon>Bacteria</taxon>
        <taxon>Pseudomonadati</taxon>
        <taxon>Pseudomonadota</taxon>
        <taxon>Gammaproteobacteria</taxon>
        <taxon>Oceanospirillales</taxon>
        <taxon>Zooshikellaceae</taxon>
        <taxon>Zooshikella</taxon>
    </lineage>
</organism>
<evidence type="ECO:0000313" key="3">
    <source>
        <dbReference type="Proteomes" id="UP000257039"/>
    </source>
</evidence>
<protein>
    <recommendedName>
        <fullName evidence="4">VCBS repeat-containing protein</fullName>
    </recommendedName>
</protein>
<evidence type="ECO:0000313" key="2">
    <source>
        <dbReference type="EMBL" id="RDH44850.1"/>
    </source>
</evidence>
<keyword evidence="3" id="KW-1185">Reference proteome</keyword>
<name>A0A4P9VS15_9GAMM</name>
<feature type="chain" id="PRO_5020908727" description="VCBS repeat-containing protein" evidence="1">
    <location>
        <begin position="24"/>
        <end position="875"/>
    </location>
</feature>
<reference evidence="2 3" key="1">
    <citation type="submission" date="2017-04" db="EMBL/GenBank/DDBJ databases">
        <title>Draft genome sequence of Zooshikella ganghwensis VG4 isolated from Red Sea sediments.</title>
        <authorList>
            <person name="Rehman Z."/>
            <person name="Alam I."/>
            <person name="Kamau A."/>
            <person name="Bajic V."/>
            <person name="Leiknes T."/>
        </authorList>
    </citation>
    <scope>NUCLEOTIDE SEQUENCE [LARGE SCALE GENOMIC DNA]</scope>
    <source>
        <strain evidence="2 3">VG4</strain>
    </source>
</reference>
<proteinExistence type="predicted"/>
<dbReference type="RefSeq" id="WP_094787916.1">
    <property type="nucleotide sequence ID" value="NZ_NDXW01000001.1"/>
</dbReference>
<dbReference type="Proteomes" id="UP000257039">
    <property type="component" value="Unassembled WGS sequence"/>
</dbReference>
<dbReference type="EMBL" id="NDXW01000001">
    <property type="protein sequence ID" value="RDH44850.1"/>
    <property type="molecule type" value="Genomic_DNA"/>
</dbReference>
<sequence length="875" mass="99870">MKKKRLASYIVVLLGSFSSIAFSANDSEELIEFYPGSHKMWFETAYPKGHRCAYINSGSGFFAFPSEDSWQYLSVNINTQYGVVKATFDHLFKPFRGTFNDLTRKDSGWIIKGNPNLKGILSYFKNSRKRRNSASSLQYKWYGDECYLLPKRDDIKITVKFADFNGDNYGDMLVIVSDNLFSGKFHPRVFLGKKGIDWAGIEAYWYRKPNYFDFAAYKSKPDPGLKFIETIPSFHKQGYGPESLSVALGLGMLYWKHEIDNLKPLVNDYQFDYYPVKRLFSFEQLNIDYTTAKFEVIDRNKDGRDDLIIKQAGKPDLISFAEPDGTFLKAEIDTGLGKYKGPSRHQSRFCNRELLTKHPEQNPSSIHYDDICRTAYVTPPQAGSTTLEQLIPAENTASVCPVLVNTVKAKQQVVSQLGDLTARYKTIVGSLDEAQSLRALVAAKKAAYQALQSAYTEEYKAHVDWLKAKREYAQLDYQWEICLALANNASGSCPNEQQLLTTQQSKLDQFATALDQAVTLRREKQAAYDEAINAYEAQLVALVELDQQLNNVLSQYYELANKELAVFKEYAQLDGATAKVHYNLNWQDQLQQYQALNNKLDVTFKPMPLTDVKVIATLPRQQRETPIGDMDISLPNVLYTQVDDSNLLGYESALMPNGEGTINQTVQRYPSETVNAPEHINSTIGLSMSGYCLSYAPNSPYPQEAQKLAAHVAPSLSYEFEEEVRRGYVAKYNLYKFIQTIVQTKKKKRWFKKKKKTYIIRRVITKDWFNIQFDSSTPEYTFSIAEQDAITQQVKANLIHRANNQIGVMYGYASKHCQFKENEDCLAGYWLGQADGPDGDTKAIAHFKSGNNQWVAEKVFGIRYLKQQRWMQFAE</sequence>
<dbReference type="AlphaFoldDB" id="A0A4P9VS15"/>
<dbReference type="InterPro" id="IPR028994">
    <property type="entry name" value="Integrin_alpha_N"/>
</dbReference>
<dbReference type="SUPFAM" id="SSF69318">
    <property type="entry name" value="Integrin alpha N-terminal domain"/>
    <property type="match status" value="1"/>
</dbReference>
<evidence type="ECO:0008006" key="4">
    <source>
        <dbReference type="Google" id="ProtNLM"/>
    </source>
</evidence>
<feature type="signal peptide" evidence="1">
    <location>
        <begin position="1"/>
        <end position="23"/>
    </location>
</feature>
<comment type="caution">
    <text evidence="2">The sequence shown here is derived from an EMBL/GenBank/DDBJ whole genome shotgun (WGS) entry which is preliminary data.</text>
</comment>
<gene>
    <name evidence="2" type="ORF">B9G39_16195</name>
</gene>
<accession>A0A4P9VS15</accession>
<keyword evidence="1" id="KW-0732">Signal</keyword>
<evidence type="ECO:0000256" key="1">
    <source>
        <dbReference type="SAM" id="SignalP"/>
    </source>
</evidence>